<organism evidence="3 4">
    <name type="scientific">Capnocytophaga haemolytica</name>
    <dbReference type="NCBI Taxonomy" id="45243"/>
    <lineage>
        <taxon>Bacteria</taxon>
        <taxon>Pseudomonadati</taxon>
        <taxon>Bacteroidota</taxon>
        <taxon>Flavobacteriia</taxon>
        <taxon>Flavobacteriales</taxon>
        <taxon>Flavobacteriaceae</taxon>
        <taxon>Capnocytophaga</taxon>
    </lineage>
</organism>
<dbReference type="Proteomes" id="UP000215539">
    <property type="component" value="Chromosome 1"/>
</dbReference>
<dbReference type="InterPro" id="IPR025667">
    <property type="entry name" value="SprB_repeat"/>
</dbReference>
<feature type="region of interest" description="Disordered" evidence="2">
    <location>
        <begin position="639"/>
        <end position="662"/>
    </location>
</feature>
<gene>
    <name evidence="3" type="ORF">SAMEA44541418_01293</name>
</gene>
<dbReference type="EMBL" id="LT906449">
    <property type="protein sequence ID" value="SNV10400.1"/>
    <property type="molecule type" value="Genomic_DNA"/>
</dbReference>
<dbReference type="Gene3D" id="2.60.40.740">
    <property type="match status" value="1"/>
</dbReference>
<reference evidence="3 4" key="1">
    <citation type="submission" date="2017-06" db="EMBL/GenBank/DDBJ databases">
        <authorList>
            <consortium name="Pathogen Informatics"/>
        </authorList>
    </citation>
    <scope>NUCLEOTIDE SEQUENCE [LARGE SCALE GENOMIC DNA]</scope>
    <source>
        <strain evidence="3 4">NCTC12947</strain>
    </source>
</reference>
<protein>
    <submittedName>
        <fullName evidence="3">Por secretion system C-terminal sorting domain</fullName>
    </submittedName>
</protein>
<evidence type="ECO:0000313" key="4">
    <source>
        <dbReference type="Proteomes" id="UP000215539"/>
    </source>
</evidence>
<evidence type="ECO:0000313" key="3">
    <source>
        <dbReference type="EMBL" id="SNV10400.1"/>
    </source>
</evidence>
<dbReference type="NCBIfam" id="TIGR04183">
    <property type="entry name" value="Por_Secre_tail"/>
    <property type="match status" value="1"/>
</dbReference>
<name>A0AAX2GYN7_9FLAO</name>
<dbReference type="InterPro" id="IPR026444">
    <property type="entry name" value="Secre_tail"/>
</dbReference>
<evidence type="ECO:0000256" key="1">
    <source>
        <dbReference type="ARBA" id="ARBA00022729"/>
    </source>
</evidence>
<proteinExistence type="predicted"/>
<dbReference type="AlphaFoldDB" id="A0AAX2GYN7"/>
<keyword evidence="1" id="KW-0732">Signal</keyword>
<evidence type="ECO:0000256" key="2">
    <source>
        <dbReference type="SAM" id="MobiDB-lite"/>
    </source>
</evidence>
<dbReference type="Pfam" id="PF13573">
    <property type="entry name" value="SprB"/>
    <property type="match status" value="4"/>
</dbReference>
<accession>A0AAX2GYN7</accession>
<sequence>MKKIVLIIVVLLSVNSWGQYINLEKLENCLKDRMRDFNSNLYMRGSGYNILFPKHSENDVIYRYDESIYKDGVAFLNFCYIRANGMYQPYGIIGESMYTILIATPFGWEPMNYSVAYLSKDPDITVKVLGKKPYYEWDDILLEFHIGSRVNGYKANSISNNVVADYITFYIHAPLRTEVIKDNISNSYLPTNKNIILLDRIPLMSSPSPEDFKEIYNFQYRTENEPDWKDMPFEYHLRDGRVDDIFYGGDGFRSISFKICAKDIFREETEKYIGRNIYFRVASHPYQGEYISWSEPVKLTIVPSAPEIIKKELNQPKCVGDNGSITLTFDRKLKGELNQYKANKEIIKNNNPNCSYIGEVMNLSIEDDTNKTALPYQIDINETLLTTNTLTLNNIPFKEGTNRYSIKFTGTYYYKDTVGGCHSITLYTDGTNQSYHFSVTMPSALTATATSANITCHGANNGSISFNIAGGTPPYSYSIAKNGAPFSPYTPFSDSSNKITNLAAGNYNAHIQDANGCSVKDGLGNPINFHFTITEPPALSIKAGTENITHITTPNANDGAYNATLEGGNDNTYTGTLTKIGSTYQSQQISNEFNFKGLSAGDYRFVAADSKGCTTQTTFTIKDYVPMQVTITVTQPISCHSANPDPNDKDENLNGIGDKNENGTLSASVTGGLGNYKYQWFQQKNGTPIKMENKQEPILKNCSEGIYSLQVKDFSNNVVTQTVQLKFPEKLNIRVEAPLMQCSQPNSGTAKVFVTGGNPPYHYRWSNGDTTNSISNLTAGKYLITVTDHNGCSTQTQVILKFPDAIEVQPTIQHNRCYGVADGSISLKIAGGKGTISIQWFDSTGKPIIEHLSADKKQLTGLTAGTYKVVLSDESDCPTVTELIEVKPAAEIPFSFPDEITLCQSDHYLYTVSDTDFSHCLWVDSTGKEVATGNTFSATLAGVYTLKATYKGSCQIAKQFTVKQKNETFEMDFLAATTSYYDYTLKLIDISKRIDSEQWLLPEGVEMISQQNREAEIRFPKEGVYTIGLQGTLGGCTKRVYKKFWTEKDRIGIGNSDDFHKRISVLVVPNPAGRGTAPYIKVEMTEKSPINVRIFNILGQELFNKDFPAEEHFKILTNSLTLSAGDYIVIVQADKDVIAAKMVIN</sequence>